<evidence type="ECO:0000313" key="5">
    <source>
        <dbReference type="Proteomes" id="UP000460257"/>
    </source>
</evidence>
<protein>
    <submittedName>
        <fullName evidence="4">16S rRNA (Guanine(966)-N(2))-methyltransferase RsmD</fullName>
        <ecNumber evidence="4">2.1.1.171</ecNumber>
    </submittedName>
</protein>
<dbReference type="EMBL" id="VOGC01000006">
    <property type="protein sequence ID" value="MQN01529.1"/>
    <property type="molecule type" value="Genomic_DNA"/>
</dbReference>
<evidence type="ECO:0000256" key="1">
    <source>
        <dbReference type="ARBA" id="ARBA00022603"/>
    </source>
</evidence>
<dbReference type="PANTHER" id="PTHR43542">
    <property type="entry name" value="METHYLTRANSFERASE"/>
    <property type="match status" value="1"/>
</dbReference>
<proteinExistence type="predicted"/>
<feature type="region of interest" description="Disordered" evidence="3">
    <location>
        <begin position="1"/>
        <end position="24"/>
    </location>
</feature>
<keyword evidence="2 4" id="KW-0808">Transferase</keyword>
<keyword evidence="1 4" id="KW-0489">Methyltransferase</keyword>
<evidence type="ECO:0000256" key="3">
    <source>
        <dbReference type="SAM" id="MobiDB-lite"/>
    </source>
</evidence>
<dbReference type="Pfam" id="PF03602">
    <property type="entry name" value="Cons_hypoth95"/>
    <property type="match status" value="1"/>
</dbReference>
<organism evidence="4 5">
    <name type="scientific">Candidatus Weimeria bifida</name>
    <dbReference type="NCBI Taxonomy" id="2599074"/>
    <lineage>
        <taxon>Bacteria</taxon>
        <taxon>Bacillati</taxon>
        <taxon>Bacillota</taxon>
        <taxon>Clostridia</taxon>
        <taxon>Lachnospirales</taxon>
        <taxon>Lachnospiraceae</taxon>
        <taxon>Candidatus Weimeria</taxon>
    </lineage>
</organism>
<comment type="caution">
    <text evidence="4">The sequence shown here is derived from an EMBL/GenBank/DDBJ whole genome shotgun (WGS) entry which is preliminary data.</text>
</comment>
<dbReference type="EC" id="2.1.1.171" evidence="4"/>
<keyword evidence="5" id="KW-1185">Reference proteome</keyword>
<dbReference type="CDD" id="cd02440">
    <property type="entry name" value="AdoMet_MTases"/>
    <property type="match status" value="1"/>
</dbReference>
<dbReference type="InterPro" id="IPR004398">
    <property type="entry name" value="RNA_MeTrfase_RsmD"/>
</dbReference>
<dbReference type="PIRSF" id="PIRSF004553">
    <property type="entry name" value="CHP00095"/>
    <property type="match status" value="1"/>
</dbReference>
<name>A0A6N7J124_9FIRM</name>
<dbReference type="PANTHER" id="PTHR43542:SF1">
    <property type="entry name" value="METHYLTRANSFERASE"/>
    <property type="match status" value="1"/>
</dbReference>
<reference evidence="4" key="1">
    <citation type="journal article" date="2020" name="Appl. Environ. Microbiol.">
        <title>Medium-Chain Fatty Acid Synthesis by 'Candidatus Weimeria bifida' gen. nov., sp. nov., and 'Candidatus Pseudoramibacter fermentans' sp. nov.</title>
        <authorList>
            <person name="Scarborough M.J."/>
            <person name="Myers K.S."/>
            <person name="Donohue T.J."/>
            <person name="Noguera D.R."/>
        </authorList>
    </citation>
    <scope>NUCLEOTIDE SEQUENCE</scope>
    <source>
        <strain evidence="4">LCO1.1</strain>
    </source>
</reference>
<gene>
    <name evidence="4" type="primary">rsmD</name>
    <name evidence="4" type="ORF">FRC54_06310</name>
</gene>
<dbReference type="Gene3D" id="3.40.50.150">
    <property type="entry name" value="Vaccinia Virus protein VP39"/>
    <property type="match status" value="1"/>
</dbReference>
<dbReference type="AlphaFoldDB" id="A0A6N7J124"/>
<accession>A0A6N7J124</accession>
<dbReference type="NCBIfam" id="TIGR00095">
    <property type="entry name" value="16S rRNA (guanine(966)-N(2))-methyltransferase RsmD"/>
    <property type="match status" value="1"/>
</dbReference>
<dbReference type="InterPro" id="IPR002052">
    <property type="entry name" value="DNA_methylase_N6_adenine_CS"/>
</dbReference>
<dbReference type="InterPro" id="IPR029063">
    <property type="entry name" value="SAM-dependent_MTases_sf"/>
</dbReference>
<dbReference type="GO" id="GO:0003676">
    <property type="term" value="F:nucleic acid binding"/>
    <property type="evidence" value="ECO:0007669"/>
    <property type="project" value="InterPro"/>
</dbReference>
<evidence type="ECO:0000313" key="4">
    <source>
        <dbReference type="EMBL" id="MQN01529.1"/>
    </source>
</evidence>
<evidence type="ECO:0000256" key="2">
    <source>
        <dbReference type="ARBA" id="ARBA00022679"/>
    </source>
</evidence>
<dbReference type="PROSITE" id="PS00092">
    <property type="entry name" value="N6_MTASE"/>
    <property type="match status" value="1"/>
</dbReference>
<dbReference type="GO" id="GO:0052913">
    <property type="term" value="F:16S rRNA (guanine(966)-N(2))-methyltransferase activity"/>
    <property type="evidence" value="ECO:0007669"/>
    <property type="project" value="UniProtKB-EC"/>
</dbReference>
<dbReference type="Proteomes" id="UP000460257">
    <property type="component" value="Unassembled WGS sequence"/>
</dbReference>
<sequence length="183" mass="20452">MRVIAGTARSVPLQTPEGDETRPTTDRIKETLFNILQMEIPGCRFLDLYAGSGQMAIEALSRGAHHAVLIDSGKEPAEVIKANLNKTKLSDKATLIQRQIPSALYQAKSEGPYDIIFMDPPYSLHDEGTVLSEIDKCGLLKKDGTIIIETSKDRDLSFIDESIYEVTRIKTYKTNQHVFIKNK</sequence>
<dbReference type="SUPFAM" id="SSF53335">
    <property type="entry name" value="S-adenosyl-L-methionine-dependent methyltransferases"/>
    <property type="match status" value="1"/>
</dbReference>